<reference evidence="2 3" key="1">
    <citation type="submission" date="2013-07" db="EMBL/GenBank/DDBJ databases">
        <title>The Genome Sequence of Cryptococcus heveanensis BCC8398.</title>
        <authorList>
            <consortium name="The Broad Institute Genome Sequencing Platform"/>
            <person name="Cuomo C."/>
            <person name="Litvintseva A."/>
            <person name="Chen Y."/>
            <person name="Heitman J."/>
            <person name="Sun S."/>
            <person name="Springer D."/>
            <person name="Dromer F."/>
            <person name="Young S.K."/>
            <person name="Zeng Q."/>
            <person name="Gargeya S."/>
            <person name="Fitzgerald M."/>
            <person name="Abouelleil A."/>
            <person name="Alvarado L."/>
            <person name="Berlin A.M."/>
            <person name="Chapman S.B."/>
            <person name="Dewar J."/>
            <person name="Goldberg J."/>
            <person name="Griggs A."/>
            <person name="Gujja S."/>
            <person name="Hansen M."/>
            <person name="Howarth C."/>
            <person name="Imamovic A."/>
            <person name="Larimer J."/>
            <person name="McCowan C."/>
            <person name="Murphy C."/>
            <person name="Pearson M."/>
            <person name="Priest M."/>
            <person name="Roberts A."/>
            <person name="Saif S."/>
            <person name="Shea T."/>
            <person name="Sykes S."/>
            <person name="Wortman J."/>
            <person name="Nusbaum C."/>
            <person name="Birren B."/>
        </authorList>
    </citation>
    <scope>NUCLEOTIDE SEQUENCE [LARGE SCALE GENOMIC DNA]</scope>
    <source>
        <strain evidence="2 3">BCC8398</strain>
    </source>
</reference>
<feature type="region of interest" description="Disordered" evidence="1">
    <location>
        <begin position="784"/>
        <end position="830"/>
    </location>
</feature>
<accession>A0A1B9GT60</accession>
<dbReference type="OrthoDB" id="2575593at2759"/>
<feature type="compositionally biased region" description="Low complexity" evidence="1">
    <location>
        <begin position="1208"/>
        <end position="1217"/>
    </location>
</feature>
<feature type="region of interest" description="Disordered" evidence="1">
    <location>
        <begin position="276"/>
        <end position="296"/>
    </location>
</feature>
<feature type="region of interest" description="Disordered" evidence="1">
    <location>
        <begin position="1208"/>
        <end position="1229"/>
    </location>
</feature>
<feature type="region of interest" description="Disordered" evidence="1">
    <location>
        <begin position="1100"/>
        <end position="1189"/>
    </location>
</feature>
<keyword evidence="3" id="KW-1185">Reference proteome</keyword>
<evidence type="ECO:0000256" key="1">
    <source>
        <dbReference type="SAM" id="MobiDB-lite"/>
    </source>
</evidence>
<feature type="compositionally biased region" description="Basic residues" evidence="1">
    <location>
        <begin position="391"/>
        <end position="411"/>
    </location>
</feature>
<feature type="compositionally biased region" description="Polar residues" evidence="1">
    <location>
        <begin position="750"/>
        <end position="759"/>
    </location>
</feature>
<feature type="region of interest" description="Disordered" evidence="1">
    <location>
        <begin position="915"/>
        <end position="961"/>
    </location>
</feature>
<dbReference type="EMBL" id="KI669501">
    <property type="protein sequence ID" value="OCF34259.1"/>
    <property type="molecule type" value="Genomic_DNA"/>
</dbReference>
<feature type="region of interest" description="Disordered" evidence="1">
    <location>
        <begin position="391"/>
        <end position="435"/>
    </location>
</feature>
<reference evidence="3" key="2">
    <citation type="submission" date="2013-12" db="EMBL/GenBank/DDBJ databases">
        <title>Evolution of pathogenesis and genome organization in the Tremellales.</title>
        <authorList>
            <person name="Cuomo C."/>
            <person name="Litvintseva A."/>
            <person name="Heitman J."/>
            <person name="Chen Y."/>
            <person name="Sun S."/>
            <person name="Springer D."/>
            <person name="Dromer F."/>
            <person name="Young S."/>
            <person name="Zeng Q."/>
            <person name="Chapman S."/>
            <person name="Gujja S."/>
            <person name="Saif S."/>
            <person name="Birren B."/>
        </authorList>
    </citation>
    <scope>NUCLEOTIDE SEQUENCE [LARGE SCALE GENOMIC DNA]</scope>
    <source>
        <strain evidence="3">BCC8398</strain>
    </source>
</reference>
<feature type="compositionally biased region" description="Polar residues" evidence="1">
    <location>
        <begin position="938"/>
        <end position="951"/>
    </location>
</feature>
<gene>
    <name evidence="2" type="ORF">I316_04212</name>
</gene>
<feature type="compositionally biased region" description="Low complexity" evidence="1">
    <location>
        <begin position="1147"/>
        <end position="1167"/>
    </location>
</feature>
<feature type="region of interest" description="Disordered" evidence="1">
    <location>
        <begin position="736"/>
        <end position="761"/>
    </location>
</feature>
<evidence type="ECO:0000313" key="2">
    <source>
        <dbReference type="EMBL" id="OCF34259.1"/>
    </source>
</evidence>
<feature type="compositionally biased region" description="Polar residues" evidence="1">
    <location>
        <begin position="1168"/>
        <end position="1178"/>
    </location>
</feature>
<proteinExistence type="predicted"/>
<protein>
    <submittedName>
        <fullName evidence="2">Uncharacterized protein</fullName>
    </submittedName>
</protein>
<organism evidence="2 3">
    <name type="scientific">Kwoniella heveanensis BCC8398</name>
    <dbReference type="NCBI Taxonomy" id="1296120"/>
    <lineage>
        <taxon>Eukaryota</taxon>
        <taxon>Fungi</taxon>
        <taxon>Dikarya</taxon>
        <taxon>Basidiomycota</taxon>
        <taxon>Agaricomycotina</taxon>
        <taxon>Tremellomycetes</taxon>
        <taxon>Tremellales</taxon>
        <taxon>Cryptococcaceae</taxon>
        <taxon>Kwoniella</taxon>
    </lineage>
</organism>
<dbReference type="Proteomes" id="UP000092666">
    <property type="component" value="Unassembled WGS sequence"/>
</dbReference>
<sequence>MPSPCTPTSSVFFPRSNRMSTFDLPTRSAVLAELLQKRGIGHNEVEGCLIEFILRSWTDGKRVREWCEEISQILELIPISTSLKEAIHSPPLQILLPFVHLPSNAFFPSTEPPLPSPLLPTTSLGSISRNQLIAALVRLSIENYHDGSRPFCDEPLVCELCLEYIAKRWRSTDVCEEGTVDMISKKLTEVEFELQVQGHPATMDSTILPIFHKIRFQLGFVTSPQLVTRLNNTPHLDQTITRTTYPISLCVTSGSIGSRSVSASASALSDSINLSNSGSGSVAQQHHHHHRQQQPNQIVRAWVQRRLCTGVGYQLILDELSNVKSRLNDDRHREILIAVLDDFGIRSKLDEATCDQFGLLWLSPSPTQTSPTGKRIRPLPLLTSRMRRKRSVNKHHHGHIHAPKWLSHRRNNSSSSKISLSIHHPEHCRPSLPSSSPVFSPSPSFLTSPSTVTFPDESVLRHSTMHERPRTSFHDDLTSSLMSLTDPEDVRTVLLNQLMEMRYHVHGHDDEGWFLGGGREQAEELMGHLEQRMLGKKDLMGLREVFNSMRSAFDLGPGEKVESFSRPTTYMSVGTGSKHDTMIGRHSRHGRSVSFDLENYLAELAPPAASHTPTSSDENEDGHCRFSIQGEEVQTPESPVINVISTPFSPRRRASAGATSVLTMASMLTTDSQIDIASRMSCFEIQQAKREFPLQLQAIQFHFPARDIAPREDEWETYKRVSRSVPNLQCSEKYTRLPPRVGSLRKSKMRSSQSLSRLHSVQKLELSPIPATPLEYQGQFECQKLDLPSSPGHDPSFTATSGSPSPPRSFHTRTMSTTATPVAPSRASHSPLPALASVSTLCSPSESHLVTPTPGRRASFGLGLADKSRRNLHRHFAIFDGEQVSLSPTQEMTSLHIEVEDPVTPRMKLLALNSDQCSDESHTTTSPCADSQRPPGVTLNSTSKCSSSFHESSNKVDSKPGISPRISSLKFLPKVSFVPSSVSLTSRVTKSSTSSNTTSVAPQGIGMTASQDAVPLGEVMNLLVKQRTAGTDSALSVWEVEEGLQRVIQREMATVVRGGGVWDEQSRGRLVWLIEQVAVLLGDPIYIAPISRVIASLSASTMSTSSPKPRGHDTSPRTKQVSSPPPPVPSKSLYRTPRYATSQPHFPSSMRSASSMSTPPPVSSSCSQNGCPSTTSTPHPLGPRPNILRRHTGTCLSISSLSSVSSKYSTPSMEMMDSPPPPAADSPSASSFSYNYNHSCTQASWTPAATGSMLGTEVTTAALMDPVEELERGYEDWETPLPERMDFPVPRIRMRNVSEGSVSTVGTVGTFGEIRRGSLSGLAQA</sequence>
<evidence type="ECO:0000313" key="3">
    <source>
        <dbReference type="Proteomes" id="UP000092666"/>
    </source>
</evidence>
<feature type="compositionally biased region" description="Low complexity" evidence="1">
    <location>
        <begin position="412"/>
        <end position="422"/>
    </location>
</feature>
<name>A0A1B9GT60_9TREE</name>